<dbReference type="PANTHER" id="PTHR42973:SF39">
    <property type="entry name" value="FAD-BINDING PCMH-TYPE DOMAIN-CONTAINING PROTEIN"/>
    <property type="match status" value="1"/>
</dbReference>
<dbReference type="GO" id="GO:0016491">
    <property type="term" value="F:oxidoreductase activity"/>
    <property type="evidence" value="ECO:0007669"/>
    <property type="project" value="UniProtKB-KW"/>
</dbReference>
<dbReference type="InterPro" id="IPR016169">
    <property type="entry name" value="FAD-bd_PCMH_sub2"/>
</dbReference>
<feature type="domain" description="FAD-binding PCMH-type" evidence="6">
    <location>
        <begin position="48"/>
        <end position="218"/>
    </location>
</feature>
<gene>
    <name evidence="7" type="ORF">L1785_13145</name>
</gene>
<name>A0AA41QEE4_9MICO</name>
<evidence type="ECO:0000259" key="6">
    <source>
        <dbReference type="PROSITE" id="PS51387"/>
    </source>
</evidence>
<dbReference type="PROSITE" id="PS51387">
    <property type="entry name" value="FAD_PCMH"/>
    <property type="match status" value="1"/>
</dbReference>
<evidence type="ECO:0000256" key="3">
    <source>
        <dbReference type="ARBA" id="ARBA00022630"/>
    </source>
</evidence>
<protein>
    <submittedName>
        <fullName evidence="7">FAD-binding oxidoreductase</fullName>
    </submittedName>
</protein>
<comment type="cofactor">
    <cofactor evidence="1">
        <name>FAD</name>
        <dbReference type="ChEBI" id="CHEBI:57692"/>
    </cofactor>
</comment>
<dbReference type="Gene3D" id="3.30.465.10">
    <property type="match status" value="1"/>
</dbReference>
<dbReference type="InterPro" id="IPR050416">
    <property type="entry name" value="FAD-linked_Oxidoreductase"/>
</dbReference>
<accession>A0AA41QEE4</accession>
<proteinExistence type="inferred from homology"/>
<dbReference type="AlphaFoldDB" id="A0AA41QEE4"/>
<dbReference type="Pfam" id="PF01565">
    <property type="entry name" value="FAD_binding_4"/>
    <property type="match status" value="1"/>
</dbReference>
<comment type="caution">
    <text evidence="7">The sequence shown here is derived from an EMBL/GenBank/DDBJ whole genome shotgun (WGS) entry which is preliminary data.</text>
</comment>
<keyword evidence="4" id="KW-0274">FAD</keyword>
<dbReference type="Gene3D" id="3.30.43.10">
    <property type="entry name" value="Uridine Diphospho-n-acetylenolpyruvylglucosamine Reductase, domain 2"/>
    <property type="match status" value="1"/>
</dbReference>
<keyword evidence="8" id="KW-1185">Reference proteome</keyword>
<evidence type="ECO:0000313" key="8">
    <source>
        <dbReference type="Proteomes" id="UP001165405"/>
    </source>
</evidence>
<organism evidence="7 8">
    <name type="scientific">Antribacter soli</name>
    <dbReference type="NCBI Taxonomy" id="2910976"/>
    <lineage>
        <taxon>Bacteria</taxon>
        <taxon>Bacillati</taxon>
        <taxon>Actinomycetota</taxon>
        <taxon>Actinomycetes</taxon>
        <taxon>Micrococcales</taxon>
        <taxon>Promicromonosporaceae</taxon>
        <taxon>Antribacter</taxon>
    </lineage>
</organism>
<dbReference type="Proteomes" id="UP001165405">
    <property type="component" value="Unassembled WGS sequence"/>
</dbReference>
<evidence type="ECO:0000313" key="7">
    <source>
        <dbReference type="EMBL" id="MCF4121923.1"/>
    </source>
</evidence>
<evidence type="ECO:0000256" key="5">
    <source>
        <dbReference type="ARBA" id="ARBA00023002"/>
    </source>
</evidence>
<comment type="similarity">
    <text evidence="2">Belongs to the oxygen-dependent FAD-linked oxidoreductase family.</text>
</comment>
<dbReference type="SUPFAM" id="SSF56176">
    <property type="entry name" value="FAD-binding/transporter-associated domain-like"/>
    <property type="match status" value="1"/>
</dbReference>
<evidence type="ECO:0000256" key="4">
    <source>
        <dbReference type="ARBA" id="ARBA00022827"/>
    </source>
</evidence>
<dbReference type="PROSITE" id="PS00862">
    <property type="entry name" value="OX2_COVAL_FAD"/>
    <property type="match status" value="1"/>
</dbReference>
<dbReference type="Gene3D" id="3.40.462.20">
    <property type="match status" value="1"/>
</dbReference>
<reference evidence="7" key="1">
    <citation type="submission" date="2022-01" db="EMBL/GenBank/DDBJ databases">
        <title>Antribacter sp. nov., isolated from Guizhou of China.</title>
        <authorList>
            <person name="Chengliang C."/>
            <person name="Ya Z."/>
        </authorList>
    </citation>
    <scope>NUCLEOTIDE SEQUENCE</scope>
    <source>
        <strain evidence="7">KLBMP 9083</strain>
    </source>
</reference>
<dbReference type="RefSeq" id="WP_236089718.1">
    <property type="nucleotide sequence ID" value="NZ_JAKGSG010000035.1"/>
</dbReference>
<evidence type="ECO:0000256" key="1">
    <source>
        <dbReference type="ARBA" id="ARBA00001974"/>
    </source>
</evidence>
<dbReference type="InterPro" id="IPR016167">
    <property type="entry name" value="FAD-bd_PCMH_sub1"/>
</dbReference>
<keyword evidence="3" id="KW-0285">Flavoprotein</keyword>
<evidence type="ECO:0000256" key="2">
    <source>
        <dbReference type="ARBA" id="ARBA00005466"/>
    </source>
</evidence>
<keyword evidence="5" id="KW-0560">Oxidoreductase</keyword>
<dbReference type="InterPro" id="IPR036318">
    <property type="entry name" value="FAD-bd_PCMH-like_sf"/>
</dbReference>
<dbReference type="EMBL" id="JAKGSG010000035">
    <property type="protein sequence ID" value="MCF4121923.1"/>
    <property type="molecule type" value="Genomic_DNA"/>
</dbReference>
<dbReference type="PANTHER" id="PTHR42973">
    <property type="entry name" value="BINDING OXIDOREDUCTASE, PUTATIVE (AFU_ORTHOLOGUE AFUA_1G17690)-RELATED"/>
    <property type="match status" value="1"/>
</dbReference>
<dbReference type="InterPro" id="IPR006093">
    <property type="entry name" value="Oxy_OxRdtase_FAD_BS"/>
</dbReference>
<dbReference type="GO" id="GO:0071949">
    <property type="term" value="F:FAD binding"/>
    <property type="evidence" value="ECO:0007669"/>
    <property type="project" value="InterPro"/>
</dbReference>
<dbReference type="InterPro" id="IPR006094">
    <property type="entry name" value="Oxid_FAD_bind_N"/>
</dbReference>
<dbReference type="InterPro" id="IPR016166">
    <property type="entry name" value="FAD-bd_PCMH"/>
</dbReference>
<sequence>MTTHGTTHSHATPVSRALDGLQAVLGERLVLPDAPGFAEAAAVVFTGEPRTPAAVARPGNTAEVAAAVRAARDAGLPVTVRSGGHSYARLGTADGALVIDTRLLADVTIDPAARVASAGGGVSAIAYTQAAAEHGLATGFGDTGGVGVAGLTLGGGVGHLGRRDGLTIDNLVGAEVVLADGSVVRADADENPDLFWALRGGGGGLGVVTRLDLRLHPTATVTGGMLILPATPAALAGALEAVLAGPDEVSAIINVMKAPPMPAIPAELHGTPIVLVLPCWSGEPDRAEAGLAPLRALGPVVDGLAAMPYPALFAGGPDLGPAVPVVGTGFRDVVDEAWAATVIERVVGAPGFAVVNLRPLGGAIARVAPDATAFAHRDRRVMVTAAMPVPEAVAAASPEAVPGARAWLAATEQAIGLGDAGYVNFMGSLTGADLARAYPSATLDRLGTVHAAYDPDGFFAVR</sequence>